<reference evidence="2" key="2">
    <citation type="submission" date="2020-09" db="EMBL/GenBank/DDBJ databases">
        <authorList>
            <person name="Sun Q."/>
            <person name="Zhou Y."/>
        </authorList>
    </citation>
    <scope>NUCLEOTIDE SEQUENCE</scope>
    <source>
        <strain evidence="2">CGMCC 1.15360</strain>
    </source>
</reference>
<organism evidence="2 3">
    <name type="scientific">Croceicoccus mobilis</name>
    <dbReference type="NCBI Taxonomy" id="1703339"/>
    <lineage>
        <taxon>Bacteria</taxon>
        <taxon>Pseudomonadati</taxon>
        <taxon>Pseudomonadota</taxon>
        <taxon>Alphaproteobacteria</taxon>
        <taxon>Sphingomonadales</taxon>
        <taxon>Erythrobacteraceae</taxon>
        <taxon>Croceicoccus</taxon>
    </lineage>
</organism>
<proteinExistence type="predicted"/>
<evidence type="ECO:0000256" key="1">
    <source>
        <dbReference type="SAM" id="MobiDB-lite"/>
    </source>
</evidence>
<comment type="caution">
    <text evidence="2">The sequence shown here is derived from an EMBL/GenBank/DDBJ whole genome shotgun (WGS) entry which is preliminary data.</text>
</comment>
<dbReference type="AlphaFoldDB" id="A0A917DVV4"/>
<sequence length="106" mass="11676">MANPENDLPPETVNEEQVDKDAQAQTVAEQARGRRPSGAVLDEASEKRADSVTSDDDTEDLVDHMKQMDTGGIDMSAYRGEPNMDDNENKYGKSNVMEDEPQNSDS</sequence>
<evidence type="ECO:0000313" key="2">
    <source>
        <dbReference type="EMBL" id="GGD72323.1"/>
    </source>
</evidence>
<dbReference type="Proteomes" id="UP000612349">
    <property type="component" value="Unassembled WGS sequence"/>
</dbReference>
<name>A0A917DVV4_9SPHN</name>
<dbReference type="RefSeq" id="WP_066774537.1">
    <property type="nucleotide sequence ID" value="NZ_BMIP01000004.1"/>
</dbReference>
<protein>
    <submittedName>
        <fullName evidence="2">Uncharacterized protein</fullName>
    </submittedName>
</protein>
<keyword evidence="3" id="KW-1185">Reference proteome</keyword>
<dbReference type="OrthoDB" id="7427177at2"/>
<feature type="region of interest" description="Disordered" evidence="1">
    <location>
        <begin position="1"/>
        <end position="106"/>
    </location>
</feature>
<gene>
    <name evidence="2" type="ORF">GCM10010990_22300</name>
</gene>
<feature type="compositionally biased region" description="Acidic residues" evidence="1">
    <location>
        <begin position="97"/>
        <end position="106"/>
    </location>
</feature>
<evidence type="ECO:0000313" key="3">
    <source>
        <dbReference type="Proteomes" id="UP000612349"/>
    </source>
</evidence>
<dbReference type="EMBL" id="BMIP01000004">
    <property type="protein sequence ID" value="GGD72323.1"/>
    <property type="molecule type" value="Genomic_DNA"/>
</dbReference>
<accession>A0A917DVV4</accession>
<reference evidence="2" key="1">
    <citation type="journal article" date="2014" name="Int. J. Syst. Evol. Microbiol.">
        <title>Complete genome sequence of Corynebacterium casei LMG S-19264T (=DSM 44701T), isolated from a smear-ripened cheese.</title>
        <authorList>
            <consortium name="US DOE Joint Genome Institute (JGI-PGF)"/>
            <person name="Walter F."/>
            <person name="Albersmeier A."/>
            <person name="Kalinowski J."/>
            <person name="Ruckert C."/>
        </authorList>
    </citation>
    <scope>NUCLEOTIDE SEQUENCE</scope>
    <source>
        <strain evidence="2">CGMCC 1.15360</strain>
    </source>
</reference>